<feature type="transmembrane region" description="Helical" evidence="6">
    <location>
        <begin position="105"/>
        <end position="123"/>
    </location>
</feature>
<evidence type="ECO:0000256" key="1">
    <source>
        <dbReference type="ARBA" id="ARBA00004141"/>
    </source>
</evidence>
<keyword evidence="3" id="KW-0378">Hydrolase</keyword>
<evidence type="ECO:0000313" key="7">
    <source>
        <dbReference type="EMBL" id="MEO1767090.1"/>
    </source>
</evidence>
<gene>
    <name evidence="7" type="ORF">V6E02_07685</name>
</gene>
<sequence length="208" mass="22312">MLAYLPQYCERAQSGGLGEPVNTLTNLAFFLAAWWLWRSPAWRGGPAIRLLVVLVAVIGAGSTLWHAIAQPWALWFDVLPIAVFMGVYLWLCLKNVAGFAPSTAAGLFTGFVAVEGVMAWLMPPDLLNGVGFYLPAVAALFTMGGWLAASGQRAGRALLGAAWLMLAAIGARLMDWAVCNFLPVGSHFLWHLLAAAALYLLVRATVPA</sequence>
<comment type="subcellular location">
    <subcellularLocation>
        <location evidence="1">Membrane</location>
        <topology evidence="1">Multi-pass membrane protein</topology>
    </subcellularLocation>
</comment>
<keyword evidence="8" id="KW-1185">Reference proteome</keyword>
<comment type="caution">
    <text evidence="7">The sequence shown here is derived from an EMBL/GenBank/DDBJ whole genome shotgun (WGS) entry which is preliminary data.</text>
</comment>
<evidence type="ECO:0000256" key="2">
    <source>
        <dbReference type="ARBA" id="ARBA00022692"/>
    </source>
</evidence>
<dbReference type="RefSeq" id="WP_347308199.1">
    <property type="nucleotide sequence ID" value="NZ_JBAJEX010000005.1"/>
</dbReference>
<evidence type="ECO:0000256" key="6">
    <source>
        <dbReference type="SAM" id="Phobius"/>
    </source>
</evidence>
<keyword evidence="2 6" id="KW-0812">Transmembrane</keyword>
<reference evidence="7 8" key="1">
    <citation type="submission" date="2024-02" db="EMBL/GenBank/DDBJ databases">
        <title>New thermophilic sulfur-oxidizing bacteria from a hot springs of the Uzon caldera (Kamchatka, Russia).</title>
        <authorList>
            <person name="Dukat A.M."/>
            <person name="Elcheninov A.G."/>
            <person name="Frolov E.N."/>
        </authorList>
    </citation>
    <scope>NUCLEOTIDE SEQUENCE [LARGE SCALE GENOMIC DNA]</scope>
    <source>
        <strain evidence="7 8">AK1</strain>
    </source>
</reference>
<feature type="transmembrane region" description="Helical" evidence="6">
    <location>
        <begin position="49"/>
        <end position="68"/>
    </location>
</feature>
<protein>
    <submittedName>
        <fullName evidence="7">Ceramidase domain-containing protein</fullName>
    </submittedName>
</protein>
<dbReference type="EMBL" id="JBAJEX010000005">
    <property type="protein sequence ID" value="MEO1767090.1"/>
    <property type="molecule type" value="Genomic_DNA"/>
</dbReference>
<proteinExistence type="predicted"/>
<feature type="transmembrane region" description="Helical" evidence="6">
    <location>
        <begin position="20"/>
        <end position="37"/>
    </location>
</feature>
<feature type="transmembrane region" description="Helical" evidence="6">
    <location>
        <begin position="74"/>
        <end position="93"/>
    </location>
</feature>
<evidence type="ECO:0000256" key="3">
    <source>
        <dbReference type="ARBA" id="ARBA00022801"/>
    </source>
</evidence>
<dbReference type="Pfam" id="PF05875">
    <property type="entry name" value="Ceramidase"/>
    <property type="match status" value="1"/>
</dbReference>
<dbReference type="Proteomes" id="UP001482231">
    <property type="component" value="Unassembled WGS sequence"/>
</dbReference>
<keyword evidence="4 6" id="KW-1133">Transmembrane helix</keyword>
<organism evidence="7 8">
    <name type="scientific">Thiobacter aerophilum</name>
    <dbReference type="NCBI Taxonomy" id="3121275"/>
    <lineage>
        <taxon>Bacteria</taxon>
        <taxon>Pseudomonadati</taxon>
        <taxon>Pseudomonadota</taxon>
        <taxon>Betaproteobacteria</taxon>
        <taxon>Burkholderiales</taxon>
        <taxon>Thiobacteraceae</taxon>
        <taxon>Thiobacter</taxon>
    </lineage>
</organism>
<feature type="transmembrane region" description="Helical" evidence="6">
    <location>
        <begin position="129"/>
        <end position="149"/>
    </location>
</feature>
<feature type="transmembrane region" description="Helical" evidence="6">
    <location>
        <begin position="156"/>
        <end position="174"/>
    </location>
</feature>
<evidence type="ECO:0000256" key="5">
    <source>
        <dbReference type="ARBA" id="ARBA00023136"/>
    </source>
</evidence>
<dbReference type="InterPro" id="IPR008901">
    <property type="entry name" value="ACER"/>
</dbReference>
<name>A0ABV0EGG9_9BURK</name>
<feature type="transmembrane region" description="Helical" evidence="6">
    <location>
        <begin position="180"/>
        <end position="202"/>
    </location>
</feature>
<keyword evidence="5 6" id="KW-0472">Membrane</keyword>
<evidence type="ECO:0000256" key="4">
    <source>
        <dbReference type="ARBA" id="ARBA00022989"/>
    </source>
</evidence>
<accession>A0ABV0EGG9</accession>
<evidence type="ECO:0000313" key="8">
    <source>
        <dbReference type="Proteomes" id="UP001482231"/>
    </source>
</evidence>